<evidence type="ECO:0000313" key="1">
    <source>
        <dbReference type="EMBL" id="GER03953.1"/>
    </source>
</evidence>
<dbReference type="AlphaFoldDB" id="A0A5A7N6J7"/>
<sequence length="53" mass="5529">MPCNYAAGAGCQGRGRRKFIKAAKGLALKGLALKGLAFKGLAFKGLAFFLRGI</sequence>
<name>A0A5A7N6J7_9PROT</name>
<protein>
    <submittedName>
        <fullName evidence="1">Uncharacterized protein</fullName>
    </submittedName>
</protein>
<proteinExistence type="predicted"/>
<gene>
    <name evidence="1" type="ORF">JCM17846_16350</name>
</gene>
<comment type="caution">
    <text evidence="1">The sequence shown here is derived from an EMBL/GenBank/DDBJ whole genome shotgun (WGS) entry which is preliminary data.</text>
</comment>
<accession>A0A5A7N6J7</accession>
<evidence type="ECO:0000313" key="2">
    <source>
        <dbReference type="Proteomes" id="UP000324996"/>
    </source>
</evidence>
<dbReference type="Proteomes" id="UP000324996">
    <property type="component" value="Unassembled WGS sequence"/>
</dbReference>
<reference evidence="1 2" key="1">
    <citation type="submission" date="2019-09" db="EMBL/GenBank/DDBJ databases">
        <title>NBRP : Genome information of microbial organism related human and environment.</title>
        <authorList>
            <person name="Hattori M."/>
            <person name="Oshima K."/>
            <person name="Inaba H."/>
            <person name="Suda W."/>
            <person name="Sakamoto M."/>
            <person name="Iino T."/>
            <person name="Kitahara M."/>
            <person name="Oshida Y."/>
            <person name="Iida T."/>
            <person name="Kudo T."/>
            <person name="Itoh T."/>
            <person name="Ohkuma M."/>
        </authorList>
    </citation>
    <scope>NUCLEOTIDE SEQUENCE [LARGE SCALE GENOMIC DNA]</scope>
    <source>
        <strain evidence="1 2">Q-1</strain>
    </source>
</reference>
<dbReference type="EMBL" id="BKCN01000007">
    <property type="protein sequence ID" value="GER03953.1"/>
    <property type="molecule type" value="Genomic_DNA"/>
</dbReference>
<keyword evidence="2" id="KW-1185">Reference proteome</keyword>
<organism evidence="1 2">
    <name type="scientific">Iodidimonas nitroreducens</name>
    <dbReference type="NCBI Taxonomy" id="1236968"/>
    <lineage>
        <taxon>Bacteria</taxon>
        <taxon>Pseudomonadati</taxon>
        <taxon>Pseudomonadota</taxon>
        <taxon>Alphaproteobacteria</taxon>
        <taxon>Iodidimonadales</taxon>
        <taxon>Iodidimonadaceae</taxon>
        <taxon>Iodidimonas</taxon>
    </lineage>
</organism>